<comment type="caution">
    <text evidence="9">The sequence shown here is derived from an EMBL/GenBank/DDBJ whole genome shotgun (WGS) entry which is preliminary data.</text>
</comment>
<evidence type="ECO:0000256" key="4">
    <source>
        <dbReference type="ARBA" id="ARBA00022692"/>
    </source>
</evidence>
<name>A0ABV2SK06_9GAMM</name>
<feature type="transmembrane region" description="Helical" evidence="7">
    <location>
        <begin position="294"/>
        <end position="314"/>
    </location>
</feature>
<feature type="transmembrane region" description="Helical" evidence="7">
    <location>
        <begin position="71"/>
        <end position="91"/>
    </location>
</feature>
<feature type="transmembrane region" description="Helical" evidence="7">
    <location>
        <begin position="28"/>
        <end position="51"/>
    </location>
</feature>
<evidence type="ECO:0000256" key="5">
    <source>
        <dbReference type="ARBA" id="ARBA00022989"/>
    </source>
</evidence>
<protein>
    <submittedName>
        <fullName evidence="9">Surface polysaccharide O-acyltransferase-like enzyme</fullName>
    </submittedName>
</protein>
<comment type="subcellular location">
    <subcellularLocation>
        <location evidence="1">Cell membrane</location>
        <topology evidence="1">Multi-pass membrane protein</topology>
    </subcellularLocation>
</comment>
<keyword evidence="3" id="KW-1003">Cell membrane</keyword>
<feature type="transmembrane region" description="Helical" evidence="7">
    <location>
        <begin position="334"/>
        <end position="353"/>
    </location>
</feature>
<feature type="transmembrane region" description="Helical" evidence="7">
    <location>
        <begin position="262"/>
        <end position="282"/>
    </location>
</feature>
<sequence>MPFRVTPGTGVRIYTAMSYASLSPRQDIFYLHFLRCIAAIAVIAIHVLGPYRSMYDAIPYDAWFSAVAINALSRWAVPVFIMISGALLLTSAIEELKPFDARHYLTRRMGKVLIPFLSWSLIYAATSGMLAGDLDKATEAIVGFPSQPVWYHLWFFYDFIPLYFVIPLLAPVLRLMNREQVKIVLAAWFTLTLMHFLKVPTCLRQSLVLYSGYLVLGWYLHNRNNRPQLKLWLVAGAGSALLNLLGSAYASKLTGGYSSLFMGYKSLNTVLIAGMLFVLAQVCADRIGTRLKRVLVSLSTCSLGVYLLHPLLLIPVRATIKQQYDAFGHPALTIPLIVLVTLLLAWGLAALLARVPVVRHLVP</sequence>
<evidence type="ECO:0000313" key="10">
    <source>
        <dbReference type="Proteomes" id="UP001549366"/>
    </source>
</evidence>
<comment type="similarity">
    <text evidence="2">Belongs to the acyltransferase 3 family.</text>
</comment>
<dbReference type="PANTHER" id="PTHR40074">
    <property type="entry name" value="O-ACETYLTRANSFERASE WECH"/>
    <property type="match status" value="1"/>
</dbReference>
<keyword evidence="6 7" id="KW-0472">Membrane</keyword>
<feature type="domain" description="Acyltransferase 3" evidence="8">
    <location>
        <begin position="30"/>
        <end position="349"/>
    </location>
</feature>
<evidence type="ECO:0000256" key="3">
    <source>
        <dbReference type="ARBA" id="ARBA00022475"/>
    </source>
</evidence>
<dbReference type="EMBL" id="JBEWTB010000002">
    <property type="protein sequence ID" value="MET4757684.1"/>
    <property type="molecule type" value="Genomic_DNA"/>
</dbReference>
<evidence type="ECO:0000313" key="9">
    <source>
        <dbReference type="EMBL" id="MET4757684.1"/>
    </source>
</evidence>
<organism evidence="9 10">
    <name type="scientific">Endozoicomonas lisbonensis</name>
    <dbReference type="NCBI Taxonomy" id="3120522"/>
    <lineage>
        <taxon>Bacteria</taxon>
        <taxon>Pseudomonadati</taxon>
        <taxon>Pseudomonadota</taxon>
        <taxon>Gammaproteobacteria</taxon>
        <taxon>Oceanospirillales</taxon>
        <taxon>Endozoicomonadaceae</taxon>
        <taxon>Endozoicomonas</taxon>
    </lineage>
</organism>
<feature type="transmembrane region" description="Helical" evidence="7">
    <location>
        <begin position="232"/>
        <end position="250"/>
    </location>
</feature>
<feature type="transmembrane region" description="Helical" evidence="7">
    <location>
        <begin position="151"/>
        <end position="173"/>
    </location>
</feature>
<gene>
    <name evidence="9" type="ORF">V5J35_002876</name>
</gene>
<keyword evidence="5 7" id="KW-1133">Transmembrane helix</keyword>
<keyword evidence="10" id="KW-1185">Reference proteome</keyword>
<evidence type="ECO:0000256" key="7">
    <source>
        <dbReference type="SAM" id="Phobius"/>
    </source>
</evidence>
<dbReference type="InterPro" id="IPR002656">
    <property type="entry name" value="Acyl_transf_3_dom"/>
</dbReference>
<evidence type="ECO:0000256" key="2">
    <source>
        <dbReference type="ARBA" id="ARBA00007400"/>
    </source>
</evidence>
<reference evidence="9 10" key="1">
    <citation type="submission" date="2024-06" db="EMBL/GenBank/DDBJ databases">
        <title>Genomic Encyclopedia of Type Strains, Phase V (KMG-V): Genome sequencing to study the core and pangenomes of soil and plant-associated prokaryotes.</title>
        <authorList>
            <person name="Whitman W."/>
        </authorList>
    </citation>
    <scope>NUCLEOTIDE SEQUENCE [LARGE SCALE GENOMIC DNA]</scope>
    <source>
        <strain evidence="9 10">NE40</strain>
    </source>
</reference>
<dbReference type="Pfam" id="PF01757">
    <property type="entry name" value="Acyl_transf_3"/>
    <property type="match status" value="1"/>
</dbReference>
<dbReference type="PANTHER" id="PTHR40074:SF2">
    <property type="entry name" value="O-ACETYLTRANSFERASE WECH"/>
    <property type="match status" value="1"/>
</dbReference>
<evidence type="ECO:0000259" key="8">
    <source>
        <dbReference type="Pfam" id="PF01757"/>
    </source>
</evidence>
<evidence type="ECO:0000256" key="1">
    <source>
        <dbReference type="ARBA" id="ARBA00004651"/>
    </source>
</evidence>
<feature type="transmembrane region" description="Helical" evidence="7">
    <location>
        <begin position="112"/>
        <end position="131"/>
    </location>
</feature>
<dbReference type="Proteomes" id="UP001549366">
    <property type="component" value="Unassembled WGS sequence"/>
</dbReference>
<evidence type="ECO:0000256" key="6">
    <source>
        <dbReference type="ARBA" id="ARBA00023136"/>
    </source>
</evidence>
<proteinExistence type="inferred from homology"/>
<keyword evidence="4 7" id="KW-0812">Transmembrane</keyword>
<accession>A0ABV2SK06</accession>